<proteinExistence type="predicted"/>
<protein>
    <submittedName>
        <fullName evidence="2">Uncharacterized protein</fullName>
    </submittedName>
</protein>
<keyword evidence="3" id="KW-1185">Reference proteome</keyword>
<dbReference type="Gramene" id="ONK63910">
    <property type="protein sequence ID" value="ONK63910"/>
    <property type="gene ID" value="A4U43_C07F20180"/>
</dbReference>
<dbReference type="AlphaFoldDB" id="A0A5P1EIK8"/>
<organism evidence="2 3">
    <name type="scientific">Asparagus officinalis</name>
    <name type="common">Garden asparagus</name>
    <dbReference type="NCBI Taxonomy" id="4686"/>
    <lineage>
        <taxon>Eukaryota</taxon>
        <taxon>Viridiplantae</taxon>
        <taxon>Streptophyta</taxon>
        <taxon>Embryophyta</taxon>
        <taxon>Tracheophyta</taxon>
        <taxon>Spermatophyta</taxon>
        <taxon>Magnoliopsida</taxon>
        <taxon>Liliopsida</taxon>
        <taxon>Asparagales</taxon>
        <taxon>Asparagaceae</taxon>
        <taxon>Asparagoideae</taxon>
        <taxon>Asparagus</taxon>
    </lineage>
</organism>
<gene>
    <name evidence="2" type="ORF">A4U43_C07F20180</name>
</gene>
<accession>A0A5P1EIK8</accession>
<reference evidence="3" key="1">
    <citation type="journal article" date="2017" name="Nat. Commun.">
        <title>The asparagus genome sheds light on the origin and evolution of a young Y chromosome.</title>
        <authorList>
            <person name="Harkess A."/>
            <person name="Zhou J."/>
            <person name="Xu C."/>
            <person name="Bowers J.E."/>
            <person name="Van der Hulst R."/>
            <person name="Ayyampalayam S."/>
            <person name="Mercati F."/>
            <person name="Riccardi P."/>
            <person name="McKain M.R."/>
            <person name="Kakrana A."/>
            <person name="Tang H."/>
            <person name="Ray J."/>
            <person name="Groenendijk J."/>
            <person name="Arikit S."/>
            <person name="Mathioni S.M."/>
            <person name="Nakano M."/>
            <person name="Shan H."/>
            <person name="Telgmann-Rauber A."/>
            <person name="Kanno A."/>
            <person name="Yue Z."/>
            <person name="Chen H."/>
            <person name="Li W."/>
            <person name="Chen Y."/>
            <person name="Xu X."/>
            <person name="Zhang Y."/>
            <person name="Luo S."/>
            <person name="Chen H."/>
            <person name="Gao J."/>
            <person name="Mao Z."/>
            <person name="Pires J.C."/>
            <person name="Luo M."/>
            <person name="Kudrna D."/>
            <person name="Wing R.A."/>
            <person name="Meyers B.C."/>
            <person name="Yi K."/>
            <person name="Kong H."/>
            <person name="Lavrijsen P."/>
            <person name="Sunseri F."/>
            <person name="Falavigna A."/>
            <person name="Ye Y."/>
            <person name="Leebens-Mack J.H."/>
            <person name="Chen G."/>
        </authorList>
    </citation>
    <scope>NUCLEOTIDE SEQUENCE [LARGE SCALE GENOMIC DNA]</scope>
    <source>
        <strain evidence="3">cv. DH0086</strain>
    </source>
</reference>
<sequence>MASSKALQAYGHGIQRQDLKVALAKAMELRALHAALVQGSNSSPTALPRIQPGASPSLSISSHQLSVEDYAVFTLVGAQPQSAPECGPYSAALRDLLGQVPYLPGTL</sequence>
<dbReference type="Proteomes" id="UP000243459">
    <property type="component" value="Chromosome 7"/>
</dbReference>
<evidence type="ECO:0000256" key="1">
    <source>
        <dbReference type="SAM" id="MobiDB-lite"/>
    </source>
</evidence>
<feature type="region of interest" description="Disordered" evidence="1">
    <location>
        <begin position="39"/>
        <end position="59"/>
    </location>
</feature>
<evidence type="ECO:0000313" key="3">
    <source>
        <dbReference type="Proteomes" id="UP000243459"/>
    </source>
</evidence>
<name>A0A5P1EIK8_ASPOF</name>
<evidence type="ECO:0000313" key="2">
    <source>
        <dbReference type="EMBL" id="ONK63910.1"/>
    </source>
</evidence>
<dbReference type="EMBL" id="CM007387">
    <property type="protein sequence ID" value="ONK63910.1"/>
    <property type="molecule type" value="Genomic_DNA"/>
</dbReference>